<keyword evidence="9" id="KW-0739">Sodium transport</keyword>
<gene>
    <name evidence="13" type="ORF">QPX58_07720</name>
</gene>
<evidence type="ECO:0000256" key="4">
    <source>
        <dbReference type="ARBA" id="ARBA00022692"/>
    </source>
</evidence>
<evidence type="ECO:0000256" key="8">
    <source>
        <dbReference type="ARBA" id="ARBA00023136"/>
    </source>
</evidence>
<evidence type="ECO:0000313" key="14">
    <source>
        <dbReference type="Proteomes" id="UP001230317"/>
    </source>
</evidence>
<feature type="transmembrane region" description="Helical" evidence="11">
    <location>
        <begin position="372"/>
        <end position="393"/>
    </location>
</feature>
<evidence type="ECO:0000256" key="2">
    <source>
        <dbReference type="ARBA" id="ARBA00022448"/>
    </source>
</evidence>
<proteinExistence type="predicted"/>
<dbReference type="RefSeq" id="WP_023016562.1">
    <property type="nucleotide sequence ID" value="NZ_JALXXF010000012.1"/>
</dbReference>
<comment type="caution">
    <text evidence="13">The sequence shown here is derived from an EMBL/GenBank/DDBJ whole genome shotgun (WGS) entry which is preliminary data.</text>
</comment>
<evidence type="ECO:0000256" key="1">
    <source>
        <dbReference type="ARBA" id="ARBA00004651"/>
    </source>
</evidence>
<evidence type="ECO:0000256" key="11">
    <source>
        <dbReference type="SAM" id="Phobius"/>
    </source>
</evidence>
<evidence type="ECO:0000259" key="12">
    <source>
        <dbReference type="Pfam" id="PF00999"/>
    </source>
</evidence>
<evidence type="ECO:0000256" key="3">
    <source>
        <dbReference type="ARBA" id="ARBA00022475"/>
    </source>
</evidence>
<evidence type="ECO:0000256" key="7">
    <source>
        <dbReference type="ARBA" id="ARBA00023065"/>
    </source>
</evidence>
<evidence type="ECO:0000313" key="13">
    <source>
        <dbReference type="EMBL" id="MDK4335295.1"/>
    </source>
</evidence>
<organism evidence="13 14">
    <name type="scientific">Corynebacterium accolens</name>
    <dbReference type="NCBI Taxonomy" id="38284"/>
    <lineage>
        <taxon>Bacteria</taxon>
        <taxon>Bacillati</taxon>
        <taxon>Actinomycetota</taxon>
        <taxon>Actinomycetes</taxon>
        <taxon>Mycobacteriales</taxon>
        <taxon>Corynebacteriaceae</taxon>
        <taxon>Corynebacterium</taxon>
    </lineage>
</organism>
<dbReference type="InterPro" id="IPR006153">
    <property type="entry name" value="Cation/H_exchanger_TM"/>
</dbReference>
<dbReference type="Pfam" id="PF00999">
    <property type="entry name" value="Na_H_Exchanger"/>
    <property type="match status" value="1"/>
</dbReference>
<keyword evidence="6" id="KW-0915">Sodium</keyword>
<feature type="transmembrane region" description="Helical" evidence="11">
    <location>
        <begin position="270"/>
        <end position="289"/>
    </location>
</feature>
<dbReference type="AlphaFoldDB" id="A0AAP4C067"/>
<feature type="transmembrane region" description="Helical" evidence="11">
    <location>
        <begin position="340"/>
        <end position="360"/>
    </location>
</feature>
<dbReference type="GO" id="GO:0005886">
    <property type="term" value="C:plasma membrane"/>
    <property type="evidence" value="ECO:0007669"/>
    <property type="project" value="UniProtKB-SubCell"/>
</dbReference>
<keyword evidence="4 11" id="KW-0812">Transmembrane</keyword>
<evidence type="ECO:0000256" key="10">
    <source>
        <dbReference type="SAM" id="MobiDB-lite"/>
    </source>
</evidence>
<feature type="transmembrane region" description="Helical" evidence="11">
    <location>
        <begin position="150"/>
        <end position="168"/>
    </location>
</feature>
<evidence type="ECO:0000256" key="6">
    <source>
        <dbReference type="ARBA" id="ARBA00023053"/>
    </source>
</evidence>
<dbReference type="EMBL" id="JASNVU010000009">
    <property type="protein sequence ID" value="MDK4335295.1"/>
    <property type="molecule type" value="Genomic_DNA"/>
</dbReference>
<dbReference type="PANTHER" id="PTHR10110:SF86">
    <property type="entry name" value="SODIUM_HYDROGEN EXCHANGER 7"/>
    <property type="match status" value="1"/>
</dbReference>
<comment type="subcellular location">
    <subcellularLocation>
        <location evidence="1">Cell membrane</location>
        <topology evidence="1">Multi-pass membrane protein</topology>
    </subcellularLocation>
</comment>
<evidence type="ECO:0000256" key="9">
    <source>
        <dbReference type="ARBA" id="ARBA00023201"/>
    </source>
</evidence>
<feature type="region of interest" description="Disordered" evidence="10">
    <location>
        <begin position="459"/>
        <end position="478"/>
    </location>
</feature>
<dbReference type="PANTHER" id="PTHR10110">
    <property type="entry name" value="SODIUM/HYDROGEN EXCHANGER"/>
    <property type="match status" value="1"/>
</dbReference>
<dbReference type="InterPro" id="IPR018422">
    <property type="entry name" value="Cation/H_exchanger_CPA1"/>
</dbReference>
<feature type="compositionally biased region" description="Basic and acidic residues" evidence="10">
    <location>
        <begin position="468"/>
        <end position="478"/>
    </location>
</feature>
<feature type="transmembrane region" description="Helical" evidence="11">
    <location>
        <begin position="50"/>
        <end position="68"/>
    </location>
</feature>
<sequence>MEVLLVLIGLMLLTVFVVAIGDRVGLPWPALLTIITACAVFVPGLPQFDIPTELILPIFLPPLLWALARRTSWGVIRGQWVTILSLSVLLVVATTLAVGATAYAFLPGISIAAAILIGAAIAPPDPVAVDAVAEPAGIPRRIITTLQTEGLFNDAASIVAFHLALAAVTQGGDISFGSGVLSFLYSSVVALAIGWLIGRLTALFITHVHDVVARNALTWVVPFATFLVAEELEASGVIAVVIAAVELNSRADIQAEDRLSGQSFWETMELLFTGVAFGLIGLTVNTAIAEVGSDLWHSVMVGVILSLVAFVVRFVWMFFYYRLNVSRGRPHVAPLRMQEVLLMTWSGMRGLVTLALVLSIPTGVFAFHHELAVIALTVLLVTMVLPGLLLPWLMRQLDLTEASQAANDKMRAAVVSRARAASIDALSQFRPEDDATGEAETVDPEISANVIQWFEDRLGDGENPAENNDERKQRAEEARRVALEARRTALNAAQSELLALRKDRAFNPAIVDEILEEIDRMVIGTKHREI</sequence>
<feature type="transmembrane region" description="Helical" evidence="11">
    <location>
        <begin position="104"/>
        <end position="122"/>
    </location>
</feature>
<feature type="domain" description="Cation/H+ exchanger transmembrane" evidence="12">
    <location>
        <begin position="13"/>
        <end position="395"/>
    </location>
</feature>
<accession>A0AAP4C067</accession>
<evidence type="ECO:0000256" key="5">
    <source>
        <dbReference type="ARBA" id="ARBA00022989"/>
    </source>
</evidence>
<dbReference type="GO" id="GO:0015386">
    <property type="term" value="F:potassium:proton antiporter activity"/>
    <property type="evidence" value="ECO:0007669"/>
    <property type="project" value="TreeGrafter"/>
</dbReference>
<dbReference type="Gene3D" id="6.10.140.1330">
    <property type="match status" value="1"/>
</dbReference>
<reference evidence="13" key="1">
    <citation type="submission" date="2023-05" db="EMBL/GenBank/DDBJ databases">
        <title>Metabolic capabilities are highly conserved among human nasal-associated Corynebacterium species in pangenomic analyses.</title>
        <authorList>
            <person name="Tran T.H."/>
            <person name="Roberts A.Q."/>
            <person name="Escapa I.F."/>
            <person name="Gao W."/>
            <person name="Conlan S."/>
            <person name="Kong H."/>
            <person name="Segre J.A."/>
            <person name="Kelly M.S."/>
            <person name="Lemon K.P."/>
        </authorList>
    </citation>
    <scope>NUCLEOTIDE SEQUENCE</scope>
    <source>
        <strain evidence="13">KPL2618</strain>
    </source>
</reference>
<dbReference type="GO" id="GO:0015385">
    <property type="term" value="F:sodium:proton antiporter activity"/>
    <property type="evidence" value="ECO:0007669"/>
    <property type="project" value="InterPro"/>
</dbReference>
<feature type="transmembrane region" description="Helical" evidence="11">
    <location>
        <begin position="174"/>
        <end position="197"/>
    </location>
</feature>
<dbReference type="Proteomes" id="UP001230317">
    <property type="component" value="Unassembled WGS sequence"/>
</dbReference>
<protein>
    <submittedName>
        <fullName evidence="13">Sodium:proton antiporter</fullName>
    </submittedName>
</protein>
<name>A0AAP4C067_9CORY</name>
<feature type="transmembrane region" description="Helical" evidence="11">
    <location>
        <begin position="80"/>
        <end position="98"/>
    </location>
</feature>
<keyword evidence="2" id="KW-0813">Transport</keyword>
<dbReference type="GO" id="GO:0051453">
    <property type="term" value="P:regulation of intracellular pH"/>
    <property type="evidence" value="ECO:0007669"/>
    <property type="project" value="TreeGrafter"/>
</dbReference>
<keyword evidence="8 11" id="KW-0472">Membrane</keyword>
<keyword evidence="5 11" id="KW-1133">Transmembrane helix</keyword>
<keyword evidence="3" id="KW-1003">Cell membrane</keyword>
<keyword evidence="7" id="KW-0406">Ion transport</keyword>
<feature type="transmembrane region" description="Helical" evidence="11">
    <location>
        <begin position="295"/>
        <end position="319"/>
    </location>
</feature>
<dbReference type="GO" id="GO:0098719">
    <property type="term" value="P:sodium ion import across plasma membrane"/>
    <property type="evidence" value="ECO:0007669"/>
    <property type="project" value="TreeGrafter"/>
</dbReference>